<gene>
    <name evidence="2" type="ORF">CEXT_332721</name>
</gene>
<protein>
    <submittedName>
        <fullName evidence="2">Uncharacterized protein</fullName>
    </submittedName>
</protein>
<evidence type="ECO:0000256" key="1">
    <source>
        <dbReference type="SAM" id="Phobius"/>
    </source>
</evidence>
<proteinExistence type="predicted"/>
<keyword evidence="1" id="KW-0812">Transmembrane</keyword>
<dbReference type="EMBL" id="BPLR01016989">
    <property type="protein sequence ID" value="GIY87899.1"/>
    <property type="molecule type" value="Genomic_DNA"/>
</dbReference>
<evidence type="ECO:0000313" key="3">
    <source>
        <dbReference type="Proteomes" id="UP001054945"/>
    </source>
</evidence>
<reference evidence="2 3" key="1">
    <citation type="submission" date="2021-06" db="EMBL/GenBank/DDBJ databases">
        <title>Caerostris extrusa draft genome.</title>
        <authorList>
            <person name="Kono N."/>
            <person name="Arakawa K."/>
        </authorList>
    </citation>
    <scope>NUCLEOTIDE SEQUENCE [LARGE SCALE GENOMIC DNA]</scope>
</reference>
<dbReference type="AlphaFoldDB" id="A0AAV4X1J6"/>
<dbReference type="Proteomes" id="UP001054945">
    <property type="component" value="Unassembled WGS sequence"/>
</dbReference>
<comment type="caution">
    <text evidence="2">The sequence shown here is derived from an EMBL/GenBank/DDBJ whole genome shotgun (WGS) entry which is preliminary data.</text>
</comment>
<keyword evidence="1" id="KW-1133">Transmembrane helix</keyword>
<organism evidence="2 3">
    <name type="scientific">Caerostris extrusa</name>
    <name type="common">Bark spider</name>
    <name type="synonym">Caerostris bankana</name>
    <dbReference type="NCBI Taxonomy" id="172846"/>
    <lineage>
        <taxon>Eukaryota</taxon>
        <taxon>Metazoa</taxon>
        <taxon>Ecdysozoa</taxon>
        <taxon>Arthropoda</taxon>
        <taxon>Chelicerata</taxon>
        <taxon>Arachnida</taxon>
        <taxon>Araneae</taxon>
        <taxon>Araneomorphae</taxon>
        <taxon>Entelegynae</taxon>
        <taxon>Araneoidea</taxon>
        <taxon>Araneidae</taxon>
        <taxon>Caerostris</taxon>
    </lineage>
</organism>
<evidence type="ECO:0000313" key="2">
    <source>
        <dbReference type="EMBL" id="GIY87899.1"/>
    </source>
</evidence>
<keyword evidence="3" id="KW-1185">Reference proteome</keyword>
<sequence length="176" mass="20632">MFLRKLRVPDKFYEWKNVFRWPSENILIPRSPYSSLDSKIIMFQRIVFNFALLFHIFIQTDPKTEHQSPPKAKRQLNDFILPVQEFHLIVTDANRGRCARGCVWMPMMTSKISWLILVVLLSIATFGFWTCFIVTISLAFCIVGFIFMLSSEKNLKFFVNFDATSKATGRESIPFF</sequence>
<feature type="transmembrane region" description="Helical" evidence="1">
    <location>
        <begin position="40"/>
        <end position="58"/>
    </location>
</feature>
<accession>A0AAV4X1J6</accession>
<keyword evidence="1" id="KW-0472">Membrane</keyword>
<name>A0AAV4X1J6_CAEEX</name>
<feature type="transmembrane region" description="Helical" evidence="1">
    <location>
        <begin position="114"/>
        <end position="147"/>
    </location>
</feature>